<dbReference type="PANTHER" id="PTHR31672:SF13">
    <property type="entry name" value="F-BOX PROTEIN CPR30-LIKE"/>
    <property type="match status" value="1"/>
</dbReference>
<feature type="domain" description="F-box" evidence="1">
    <location>
        <begin position="1"/>
        <end position="44"/>
    </location>
</feature>
<gene>
    <name evidence="2" type="ORF">TorRG33x02_015440</name>
</gene>
<evidence type="ECO:0000259" key="1">
    <source>
        <dbReference type="PROSITE" id="PS50181"/>
    </source>
</evidence>
<dbReference type="InterPro" id="IPR001810">
    <property type="entry name" value="F-box_dom"/>
</dbReference>
<protein>
    <submittedName>
        <fullName evidence="2">F-box domain containing protein</fullName>
    </submittedName>
</protein>
<name>A0A2P5FXQ3_TREOI</name>
<dbReference type="PANTHER" id="PTHR31672">
    <property type="entry name" value="BNACNNG10540D PROTEIN"/>
    <property type="match status" value="1"/>
</dbReference>
<comment type="caution">
    <text evidence="2">The sequence shown here is derived from an EMBL/GenBank/DDBJ whole genome shotgun (WGS) entry which is preliminary data.</text>
</comment>
<reference evidence="3" key="1">
    <citation type="submission" date="2016-06" db="EMBL/GenBank/DDBJ databases">
        <title>Parallel loss of symbiosis genes in relatives of nitrogen-fixing non-legume Parasponia.</title>
        <authorList>
            <person name="Van Velzen R."/>
            <person name="Holmer R."/>
            <person name="Bu F."/>
            <person name="Rutten L."/>
            <person name="Van Zeijl A."/>
            <person name="Liu W."/>
            <person name="Santuari L."/>
            <person name="Cao Q."/>
            <person name="Sharma T."/>
            <person name="Shen D."/>
            <person name="Roswanjaya Y."/>
            <person name="Wardhani T."/>
            <person name="Kalhor M.S."/>
            <person name="Jansen J."/>
            <person name="Van den Hoogen J."/>
            <person name="Gungor B."/>
            <person name="Hartog M."/>
            <person name="Hontelez J."/>
            <person name="Verver J."/>
            <person name="Yang W.-C."/>
            <person name="Schijlen E."/>
            <person name="Repin R."/>
            <person name="Schilthuizen M."/>
            <person name="Schranz E."/>
            <person name="Heidstra R."/>
            <person name="Miyata K."/>
            <person name="Fedorova E."/>
            <person name="Kohlen W."/>
            <person name="Bisseling T."/>
            <person name="Smit S."/>
            <person name="Geurts R."/>
        </authorList>
    </citation>
    <scope>NUCLEOTIDE SEQUENCE [LARGE SCALE GENOMIC DNA]</scope>
    <source>
        <strain evidence="3">cv. RG33-2</strain>
    </source>
</reference>
<dbReference type="SMART" id="SM00256">
    <property type="entry name" value="FBOX"/>
    <property type="match status" value="1"/>
</dbReference>
<dbReference type="Pfam" id="PF00646">
    <property type="entry name" value="F-box"/>
    <property type="match status" value="1"/>
</dbReference>
<evidence type="ECO:0000313" key="3">
    <source>
        <dbReference type="Proteomes" id="UP000237000"/>
    </source>
</evidence>
<organism evidence="2 3">
    <name type="scientific">Trema orientale</name>
    <name type="common">Charcoal tree</name>
    <name type="synonym">Celtis orientalis</name>
    <dbReference type="NCBI Taxonomy" id="63057"/>
    <lineage>
        <taxon>Eukaryota</taxon>
        <taxon>Viridiplantae</taxon>
        <taxon>Streptophyta</taxon>
        <taxon>Embryophyta</taxon>
        <taxon>Tracheophyta</taxon>
        <taxon>Spermatophyta</taxon>
        <taxon>Magnoliopsida</taxon>
        <taxon>eudicotyledons</taxon>
        <taxon>Gunneridae</taxon>
        <taxon>Pentapetalae</taxon>
        <taxon>rosids</taxon>
        <taxon>fabids</taxon>
        <taxon>Rosales</taxon>
        <taxon>Cannabaceae</taxon>
        <taxon>Trema</taxon>
    </lineage>
</organism>
<sequence length="277" mass="31767">MARLPLEMINEIICRLSVKDLLRYRSVCKEWCSLIDGPDFIRTLLGYWRSDAAVWDPSTRKYTKLSFNNTDSPYPSAVIGFGYDPVIDDHKLLTSTIISRGKDMSEFQLYRVKAKTWERLTEDFSDNFGYDDFGRHALVSTSLACDAKAAGSRTWLKYPIRFRVRSRDLQSEQVFVAEFRKRTCPLHTGGRIRRLPLLALPLRRTRTSQVARSDGPGYFVYGVPLKYYETTVQLLLYVDCERLILYDLKTKTTKDVKIPGIPESIGALLGVRSLVGI</sequence>
<dbReference type="OrthoDB" id="591557at2759"/>
<dbReference type="EMBL" id="JXTC01000004">
    <property type="protein sequence ID" value="POO02560.1"/>
    <property type="molecule type" value="Genomic_DNA"/>
</dbReference>
<evidence type="ECO:0000313" key="2">
    <source>
        <dbReference type="EMBL" id="POO02560.1"/>
    </source>
</evidence>
<dbReference type="InParanoid" id="A0A2P5FXQ3"/>
<proteinExistence type="predicted"/>
<accession>A0A2P5FXQ3</accession>
<dbReference type="InterPro" id="IPR050796">
    <property type="entry name" value="SCF_F-box_component"/>
</dbReference>
<dbReference type="SUPFAM" id="SSF81383">
    <property type="entry name" value="F-box domain"/>
    <property type="match status" value="1"/>
</dbReference>
<dbReference type="InterPro" id="IPR036047">
    <property type="entry name" value="F-box-like_dom_sf"/>
</dbReference>
<dbReference type="AlphaFoldDB" id="A0A2P5FXQ3"/>
<dbReference type="Gene3D" id="1.20.1280.50">
    <property type="match status" value="1"/>
</dbReference>
<dbReference type="PROSITE" id="PS50181">
    <property type="entry name" value="FBOX"/>
    <property type="match status" value="1"/>
</dbReference>
<dbReference type="Proteomes" id="UP000237000">
    <property type="component" value="Unassembled WGS sequence"/>
</dbReference>
<dbReference type="CDD" id="cd22157">
    <property type="entry name" value="F-box_AtFBW1-like"/>
    <property type="match status" value="1"/>
</dbReference>
<keyword evidence="3" id="KW-1185">Reference proteome</keyword>